<evidence type="ECO:0000256" key="2">
    <source>
        <dbReference type="ARBA" id="ARBA00022475"/>
    </source>
</evidence>
<sequence>MATEGPTDLAKRTWWGAIKRTVKRFVGDDMFDSAAALTYYSVLSIFPAVVVLTAIVGMIGESASGPLIENVRALAPSQARDVVVQVIQELSRSASVAGPVAILGLLGALWAASNYIGGFIRASNTIYGVEEGRPIWKTIPLRITLTLTMVILLAVCALGVVLTGGLADRVGNMLGLGDTVLQVWHIAKWPVLAFLISLAIALLYWASPNVRHPGFRWLTPGSFLAVLLWVAASAGFAFYVANFASYNKVYGSLAGVIVFLVWLWISNLAVLLGAEFDAELARGKEMEQGLPETAEPFLPPRDTQAMD</sequence>
<evidence type="ECO:0000256" key="1">
    <source>
        <dbReference type="ARBA" id="ARBA00004651"/>
    </source>
</evidence>
<evidence type="ECO:0000313" key="7">
    <source>
        <dbReference type="EMBL" id="OLF09980.1"/>
    </source>
</evidence>
<comment type="caution">
    <text evidence="7">The sequence shown here is derived from an EMBL/GenBank/DDBJ whole genome shotgun (WGS) entry which is preliminary data.</text>
</comment>
<dbReference type="AlphaFoldDB" id="A0A1Q8C6I8"/>
<dbReference type="EMBL" id="MSIE01000078">
    <property type="protein sequence ID" value="OLF09980.1"/>
    <property type="molecule type" value="Genomic_DNA"/>
</dbReference>
<accession>A0A1Q8C6I8</accession>
<feature type="transmembrane region" description="Helical" evidence="6">
    <location>
        <begin position="186"/>
        <end position="205"/>
    </location>
</feature>
<feature type="transmembrane region" description="Helical" evidence="6">
    <location>
        <begin position="37"/>
        <end position="59"/>
    </location>
</feature>
<dbReference type="PANTHER" id="PTHR30213:SF0">
    <property type="entry name" value="UPF0761 MEMBRANE PROTEIN YIHY"/>
    <property type="match status" value="1"/>
</dbReference>
<keyword evidence="2" id="KW-1003">Cell membrane</keyword>
<dbReference type="Proteomes" id="UP000185596">
    <property type="component" value="Unassembled WGS sequence"/>
</dbReference>
<keyword evidence="3 6" id="KW-0812">Transmembrane</keyword>
<protein>
    <submittedName>
        <fullName evidence="7">Ribonuclease</fullName>
    </submittedName>
</protein>
<dbReference type="PANTHER" id="PTHR30213">
    <property type="entry name" value="INNER MEMBRANE PROTEIN YHJD"/>
    <property type="match status" value="1"/>
</dbReference>
<dbReference type="OrthoDB" id="9781030at2"/>
<keyword evidence="4 6" id="KW-1133">Transmembrane helix</keyword>
<keyword evidence="5 6" id="KW-0472">Membrane</keyword>
<dbReference type="PIRSF" id="PIRSF035875">
    <property type="entry name" value="RNase_BN"/>
    <property type="match status" value="1"/>
</dbReference>
<feature type="transmembrane region" description="Helical" evidence="6">
    <location>
        <begin position="217"/>
        <end position="241"/>
    </location>
</feature>
<feature type="transmembrane region" description="Helical" evidence="6">
    <location>
        <begin position="141"/>
        <end position="166"/>
    </location>
</feature>
<dbReference type="RefSeq" id="WP_075129549.1">
    <property type="nucleotide sequence ID" value="NZ_MSIE01000078.1"/>
</dbReference>
<dbReference type="GO" id="GO:0005886">
    <property type="term" value="C:plasma membrane"/>
    <property type="evidence" value="ECO:0007669"/>
    <property type="project" value="UniProtKB-SubCell"/>
</dbReference>
<evidence type="ECO:0000256" key="3">
    <source>
        <dbReference type="ARBA" id="ARBA00022692"/>
    </source>
</evidence>
<reference evidence="7 8" key="1">
    <citation type="submission" date="2016-12" db="EMBL/GenBank/DDBJ databases">
        <title>The draft genome sequence of Actinophytocola sp. 11-183.</title>
        <authorList>
            <person name="Wang W."/>
            <person name="Yuan L."/>
        </authorList>
    </citation>
    <scope>NUCLEOTIDE SEQUENCE [LARGE SCALE GENOMIC DNA]</scope>
    <source>
        <strain evidence="7 8">11-183</strain>
    </source>
</reference>
<comment type="subcellular location">
    <subcellularLocation>
        <location evidence="1">Cell membrane</location>
        <topology evidence="1">Multi-pass membrane protein</topology>
    </subcellularLocation>
</comment>
<name>A0A1Q8C6I8_9PSEU</name>
<feature type="transmembrane region" description="Helical" evidence="6">
    <location>
        <begin position="253"/>
        <end position="274"/>
    </location>
</feature>
<dbReference type="NCBIfam" id="TIGR00765">
    <property type="entry name" value="yihY_not_rbn"/>
    <property type="match status" value="1"/>
</dbReference>
<organism evidence="7 8">
    <name type="scientific">Actinophytocola xanthii</name>
    <dbReference type="NCBI Taxonomy" id="1912961"/>
    <lineage>
        <taxon>Bacteria</taxon>
        <taxon>Bacillati</taxon>
        <taxon>Actinomycetota</taxon>
        <taxon>Actinomycetes</taxon>
        <taxon>Pseudonocardiales</taxon>
        <taxon>Pseudonocardiaceae</taxon>
    </lineage>
</organism>
<dbReference type="InterPro" id="IPR017039">
    <property type="entry name" value="Virul_fac_BrkB"/>
</dbReference>
<proteinExistence type="predicted"/>
<gene>
    <name evidence="7" type="ORF">BU204_32070</name>
</gene>
<evidence type="ECO:0000313" key="8">
    <source>
        <dbReference type="Proteomes" id="UP000185596"/>
    </source>
</evidence>
<evidence type="ECO:0000256" key="6">
    <source>
        <dbReference type="SAM" id="Phobius"/>
    </source>
</evidence>
<evidence type="ECO:0000256" key="4">
    <source>
        <dbReference type="ARBA" id="ARBA00022989"/>
    </source>
</evidence>
<dbReference type="Pfam" id="PF03631">
    <property type="entry name" value="Virul_fac_BrkB"/>
    <property type="match status" value="1"/>
</dbReference>
<feature type="transmembrane region" description="Helical" evidence="6">
    <location>
        <begin position="100"/>
        <end position="120"/>
    </location>
</feature>
<evidence type="ECO:0000256" key="5">
    <source>
        <dbReference type="ARBA" id="ARBA00023136"/>
    </source>
</evidence>
<keyword evidence="8" id="KW-1185">Reference proteome</keyword>
<dbReference type="STRING" id="1912961.BU204_32070"/>